<dbReference type="EMBL" id="BGZK01001277">
    <property type="protein sequence ID" value="GBP76127.1"/>
    <property type="molecule type" value="Genomic_DNA"/>
</dbReference>
<feature type="region of interest" description="Disordered" evidence="1">
    <location>
        <begin position="24"/>
        <end position="55"/>
    </location>
</feature>
<dbReference type="AlphaFoldDB" id="A0A4C1YP05"/>
<gene>
    <name evidence="2" type="ORF">EVAR_52867_1</name>
</gene>
<evidence type="ECO:0000313" key="3">
    <source>
        <dbReference type="Proteomes" id="UP000299102"/>
    </source>
</evidence>
<keyword evidence="3" id="KW-1185">Reference proteome</keyword>
<evidence type="ECO:0000256" key="1">
    <source>
        <dbReference type="SAM" id="MobiDB-lite"/>
    </source>
</evidence>
<feature type="compositionally biased region" description="Basic residues" evidence="1">
    <location>
        <begin position="25"/>
        <end position="36"/>
    </location>
</feature>
<dbReference type="Proteomes" id="UP000299102">
    <property type="component" value="Unassembled WGS sequence"/>
</dbReference>
<name>A0A4C1YP05_EUMVA</name>
<proteinExistence type="predicted"/>
<protein>
    <submittedName>
        <fullName evidence="2">Uncharacterized protein</fullName>
    </submittedName>
</protein>
<accession>A0A4C1YP05</accession>
<organism evidence="2 3">
    <name type="scientific">Eumeta variegata</name>
    <name type="common">Bagworm moth</name>
    <name type="synonym">Eumeta japonica</name>
    <dbReference type="NCBI Taxonomy" id="151549"/>
    <lineage>
        <taxon>Eukaryota</taxon>
        <taxon>Metazoa</taxon>
        <taxon>Ecdysozoa</taxon>
        <taxon>Arthropoda</taxon>
        <taxon>Hexapoda</taxon>
        <taxon>Insecta</taxon>
        <taxon>Pterygota</taxon>
        <taxon>Neoptera</taxon>
        <taxon>Endopterygota</taxon>
        <taxon>Lepidoptera</taxon>
        <taxon>Glossata</taxon>
        <taxon>Ditrysia</taxon>
        <taxon>Tineoidea</taxon>
        <taxon>Psychidae</taxon>
        <taxon>Oiketicinae</taxon>
        <taxon>Eumeta</taxon>
    </lineage>
</organism>
<reference evidence="2 3" key="1">
    <citation type="journal article" date="2019" name="Commun. Biol.">
        <title>The bagworm genome reveals a unique fibroin gene that provides high tensile strength.</title>
        <authorList>
            <person name="Kono N."/>
            <person name="Nakamura H."/>
            <person name="Ohtoshi R."/>
            <person name="Tomita M."/>
            <person name="Numata K."/>
            <person name="Arakawa K."/>
        </authorList>
    </citation>
    <scope>NUCLEOTIDE SEQUENCE [LARGE SCALE GENOMIC DNA]</scope>
</reference>
<comment type="caution">
    <text evidence="2">The sequence shown here is derived from an EMBL/GenBank/DDBJ whole genome shotgun (WGS) entry which is preliminary data.</text>
</comment>
<evidence type="ECO:0000313" key="2">
    <source>
        <dbReference type="EMBL" id="GBP76127.1"/>
    </source>
</evidence>
<sequence length="144" mass="16162">MLQRKYCPFRKLFRADIFNAARVRTAGRRRSSRRSRLPAGRGGAGRRGRQSLGRGLRRVIPGRQGSTHLQIYVCHKPGRRARRRDIARSNLHAQIESAKQGGRFDWPKITRVCGNKASSAATGRDLDHCCDAGRLQLTRSTSPA</sequence>